<evidence type="ECO:0000313" key="10">
    <source>
        <dbReference type="EMBL" id="WEL38426.1"/>
    </source>
</evidence>
<evidence type="ECO:0000256" key="7">
    <source>
        <dbReference type="ARBA" id="ARBA00022694"/>
    </source>
</evidence>
<dbReference type="GO" id="GO:0002098">
    <property type="term" value="P:tRNA wobble uridine modification"/>
    <property type="evidence" value="ECO:0007669"/>
    <property type="project" value="InterPro"/>
</dbReference>
<evidence type="ECO:0000313" key="11">
    <source>
        <dbReference type="Proteomes" id="UP001059546"/>
    </source>
</evidence>
<accession>A0A9Q9F7Z2</accession>
<dbReference type="Proteomes" id="UP001059546">
    <property type="component" value="Chromosome IV"/>
</dbReference>
<keyword evidence="6" id="KW-0963">Cytoplasm</keyword>
<evidence type="ECO:0000256" key="1">
    <source>
        <dbReference type="ARBA" id="ARBA00004123"/>
    </source>
</evidence>
<keyword evidence="12" id="KW-1185">Reference proteome</keyword>
<name>A0A9Q9F7Z2_ENCHE</name>
<evidence type="ECO:0000256" key="5">
    <source>
        <dbReference type="ARBA" id="ARBA00020265"/>
    </source>
</evidence>
<dbReference type="InterPro" id="IPR008728">
    <property type="entry name" value="Elongator_complex_protein_4"/>
</dbReference>
<dbReference type="OrthoDB" id="289162at2759"/>
<dbReference type="InterPro" id="IPR027417">
    <property type="entry name" value="P-loop_NTPase"/>
</dbReference>
<protein>
    <recommendedName>
        <fullName evidence="5">Elongator complex protein 4</fullName>
    </recommendedName>
</protein>
<dbReference type="Gene3D" id="3.40.50.300">
    <property type="entry name" value="P-loop containing nucleotide triphosphate hydrolases"/>
    <property type="match status" value="1"/>
</dbReference>
<comment type="similarity">
    <text evidence="4">Belongs to the ELP4 family.</text>
</comment>
<dbReference type="EMBL" id="CP119065">
    <property type="protein sequence ID" value="WEL38426.1"/>
    <property type="molecule type" value="Genomic_DNA"/>
</dbReference>
<dbReference type="AlphaFoldDB" id="A0A9Q9F7Z2"/>
<evidence type="ECO:0000313" key="12">
    <source>
        <dbReference type="Proteomes" id="UP001217963"/>
    </source>
</evidence>
<dbReference type="PANTHER" id="PTHR12896:SF1">
    <property type="entry name" value="ELONGATOR COMPLEX PROTEIN 4"/>
    <property type="match status" value="1"/>
</dbReference>
<gene>
    <name evidence="9" type="ORF">GPU96_04g07010</name>
    <name evidence="10" type="ORF">PFJ87_04g00990</name>
</gene>
<comment type="subcellular location">
    <subcellularLocation>
        <location evidence="2">Cytoplasm</location>
    </subcellularLocation>
    <subcellularLocation>
        <location evidence="1">Nucleus</location>
    </subcellularLocation>
</comment>
<sequence>MKSFVRSPGHREQGRLSTGIYGLDAILGECLTRGTSILLLEDENSRVHSTILKVFLSEGIDGQESTMAVMKESGDVEVYGTGSSTEQENEGRMVIAWRYSKLSLGKPAFKFNLSRKKRFEGILLSGEKATLESILSMAREEKELRMAVFSLGSPVWKLSGCGEKEIIAFLFELRRLARANGHICMVSIPGFMMPGTNLSLYFDIVAEFDSNIFSRFCPNYNGVLEFKKIGGHGCLRVNTLESLKYGVKIKKGDVCVEKIDMPPEDVKPPGGSCGQDKAF</sequence>
<dbReference type="PANTHER" id="PTHR12896">
    <property type="entry name" value="PAX6 NEIGHBOR PROTEIN PAXNEB"/>
    <property type="match status" value="1"/>
</dbReference>
<evidence type="ECO:0000256" key="3">
    <source>
        <dbReference type="ARBA" id="ARBA00005043"/>
    </source>
</evidence>
<reference evidence="10 12" key="2">
    <citation type="submission" date="2023-02" db="EMBL/GenBank/DDBJ databases">
        <title>Encephalitozoon hellem ATCC 50451 complete genome.</title>
        <authorList>
            <person name="Mascarenhas dos Santos A.C."/>
            <person name="Julian A.T."/>
            <person name="Pombert J.-F."/>
        </authorList>
    </citation>
    <scope>NUCLEOTIDE SEQUENCE [LARGE SCALE GENOMIC DNA]</scope>
    <source>
        <strain evidence="10 12">ATCC 50451</strain>
    </source>
</reference>
<evidence type="ECO:0000256" key="6">
    <source>
        <dbReference type="ARBA" id="ARBA00022490"/>
    </source>
</evidence>
<reference evidence="9" key="1">
    <citation type="submission" date="2021-05" db="EMBL/GenBank/DDBJ databases">
        <title>Encephalitozoon hellem ATCC 50604 Complete Genome.</title>
        <authorList>
            <person name="Mascarenhas dos Santos A.C."/>
            <person name="Julian A.T."/>
            <person name="Pombert J.-F."/>
        </authorList>
    </citation>
    <scope>NUCLEOTIDE SEQUENCE</scope>
    <source>
        <strain evidence="9">ATCC 50604</strain>
    </source>
</reference>
<keyword evidence="7" id="KW-0819">tRNA processing</keyword>
<dbReference type="GO" id="GO:0005737">
    <property type="term" value="C:cytoplasm"/>
    <property type="evidence" value="ECO:0007669"/>
    <property type="project" value="UniProtKB-SubCell"/>
</dbReference>
<organism evidence="9 11">
    <name type="scientific">Encephalitozoon hellem</name>
    <name type="common">Microsporidian parasite</name>
    <dbReference type="NCBI Taxonomy" id="27973"/>
    <lineage>
        <taxon>Eukaryota</taxon>
        <taxon>Fungi</taxon>
        <taxon>Fungi incertae sedis</taxon>
        <taxon>Microsporidia</taxon>
        <taxon>Unikaryonidae</taxon>
        <taxon>Encephalitozoon</taxon>
    </lineage>
</organism>
<keyword evidence="8" id="KW-0539">Nucleus</keyword>
<evidence type="ECO:0000256" key="8">
    <source>
        <dbReference type="ARBA" id="ARBA00023242"/>
    </source>
</evidence>
<dbReference type="Proteomes" id="UP001217963">
    <property type="component" value="Chromosome IV"/>
</dbReference>
<dbReference type="EMBL" id="CP075150">
    <property type="protein sequence ID" value="UTX42969.1"/>
    <property type="molecule type" value="Genomic_DNA"/>
</dbReference>
<evidence type="ECO:0000256" key="4">
    <source>
        <dbReference type="ARBA" id="ARBA00007573"/>
    </source>
</evidence>
<dbReference type="Pfam" id="PF05625">
    <property type="entry name" value="PAXNEB"/>
    <property type="match status" value="1"/>
</dbReference>
<evidence type="ECO:0000256" key="2">
    <source>
        <dbReference type="ARBA" id="ARBA00004496"/>
    </source>
</evidence>
<comment type="pathway">
    <text evidence="3">tRNA modification; 5-methoxycarbonylmethyl-2-thiouridine-tRNA biosynthesis.</text>
</comment>
<proteinExistence type="inferred from homology"/>
<dbReference type="GO" id="GO:0008023">
    <property type="term" value="C:transcription elongation factor complex"/>
    <property type="evidence" value="ECO:0007669"/>
    <property type="project" value="TreeGrafter"/>
</dbReference>
<evidence type="ECO:0000313" key="9">
    <source>
        <dbReference type="EMBL" id="UTX42969.1"/>
    </source>
</evidence>
<dbReference type="GO" id="GO:0033588">
    <property type="term" value="C:elongator holoenzyme complex"/>
    <property type="evidence" value="ECO:0007669"/>
    <property type="project" value="InterPro"/>
</dbReference>